<protein>
    <recommendedName>
        <fullName evidence="2">Lipocalin-like domain-containing protein</fullName>
    </recommendedName>
</protein>
<dbReference type="EMBL" id="LQRT01000046">
    <property type="protein sequence ID" value="KZS38802.1"/>
    <property type="molecule type" value="Genomic_DNA"/>
</dbReference>
<name>A0A162XVY4_9FLAO</name>
<dbReference type="AlphaFoldDB" id="A0A162XVY4"/>
<keyword evidence="4" id="KW-1185">Reference proteome</keyword>
<feature type="region of interest" description="Disordered" evidence="1">
    <location>
        <begin position="142"/>
        <end position="171"/>
    </location>
</feature>
<reference evidence="3 4" key="1">
    <citation type="submission" date="2016-01" db="EMBL/GenBank/DDBJ databases">
        <title>The draft genome sequence of Aquimarina sp. RZW4-3-2.</title>
        <authorList>
            <person name="Wang Y."/>
        </authorList>
    </citation>
    <scope>NUCLEOTIDE SEQUENCE [LARGE SCALE GENOMIC DNA]</scope>
    <source>
        <strain evidence="3 4">RZW4-3-2</strain>
    </source>
</reference>
<proteinExistence type="predicted"/>
<organism evidence="3 4">
    <name type="scientific">Aquimarina aggregata</name>
    <dbReference type="NCBI Taxonomy" id="1642818"/>
    <lineage>
        <taxon>Bacteria</taxon>
        <taxon>Pseudomonadati</taxon>
        <taxon>Bacteroidota</taxon>
        <taxon>Flavobacteriia</taxon>
        <taxon>Flavobacteriales</taxon>
        <taxon>Flavobacteriaceae</taxon>
        <taxon>Aquimarina</taxon>
    </lineage>
</organism>
<dbReference type="Pfam" id="PF13648">
    <property type="entry name" value="Lipocalin_4"/>
    <property type="match status" value="1"/>
</dbReference>
<feature type="compositionally biased region" description="Acidic residues" evidence="1">
    <location>
        <begin position="147"/>
        <end position="171"/>
    </location>
</feature>
<dbReference type="InterPro" id="IPR024311">
    <property type="entry name" value="Lipocalin-like"/>
</dbReference>
<gene>
    <name evidence="3" type="ORF">AWE51_14555</name>
</gene>
<evidence type="ECO:0000313" key="3">
    <source>
        <dbReference type="EMBL" id="KZS38802.1"/>
    </source>
</evidence>
<accession>A0A162XVY4</accession>
<sequence>MFALFSLVLVSCASDDDSGPSNEEVSQNVVETKKKLVGDWKLVSTTIDGQSVSASEFECLKRSVATFNEDNTYTITFKKKGSPSSDLCSQTIAQGGTYTVAGLNSVTFFNSTSEIKLVDDTLQITSKVTNGSTEETQVDTFIRGDSEDLSDSDQEETDDVTVEEDETTTEEDNTYDGTAVIAKLLGKWNIETTNNECLQKNTIEFKAESVFEFIQHKKTFNRRDLLNYNINISYPFSGAFSASVTKGNDMVVFDTNADCQFIKTSTLQYIVKDEKTVLLKNIPQVQILIVDDTTINLVYKYTDSDGNKQTLTFTYKKA</sequence>
<evidence type="ECO:0000313" key="4">
    <source>
        <dbReference type="Proteomes" id="UP000076715"/>
    </source>
</evidence>
<evidence type="ECO:0000256" key="1">
    <source>
        <dbReference type="SAM" id="MobiDB-lite"/>
    </source>
</evidence>
<feature type="domain" description="Lipocalin-like" evidence="2">
    <location>
        <begin position="36"/>
        <end position="114"/>
    </location>
</feature>
<evidence type="ECO:0000259" key="2">
    <source>
        <dbReference type="Pfam" id="PF13648"/>
    </source>
</evidence>
<comment type="caution">
    <text evidence="3">The sequence shown here is derived from an EMBL/GenBank/DDBJ whole genome shotgun (WGS) entry which is preliminary data.</text>
</comment>
<dbReference type="Proteomes" id="UP000076715">
    <property type="component" value="Unassembled WGS sequence"/>
</dbReference>